<keyword evidence="3" id="KW-1185">Reference proteome</keyword>
<feature type="region of interest" description="Disordered" evidence="1">
    <location>
        <begin position="62"/>
        <end position="84"/>
    </location>
</feature>
<feature type="compositionally biased region" description="Polar residues" evidence="1">
    <location>
        <begin position="70"/>
        <end position="79"/>
    </location>
</feature>
<proteinExistence type="predicted"/>
<evidence type="ECO:0000256" key="1">
    <source>
        <dbReference type="SAM" id="MobiDB-lite"/>
    </source>
</evidence>
<dbReference type="Proteomes" id="UP000183561">
    <property type="component" value="Unassembled WGS sequence"/>
</dbReference>
<dbReference type="AlphaFoldDB" id="A0A1H5BXG9"/>
<dbReference type="OrthoDB" id="3785419at2"/>
<accession>A0A1H5BXG9</accession>
<reference evidence="3" key="1">
    <citation type="submission" date="2016-10" db="EMBL/GenBank/DDBJ databases">
        <authorList>
            <person name="Varghese N."/>
            <person name="Submissions S."/>
        </authorList>
    </citation>
    <scope>NUCLEOTIDE SEQUENCE [LARGE SCALE GENOMIC DNA]</scope>
    <source>
        <strain evidence="3">DSM 44498</strain>
    </source>
</reference>
<evidence type="ECO:0000313" key="3">
    <source>
        <dbReference type="Proteomes" id="UP000183561"/>
    </source>
</evidence>
<gene>
    <name evidence="2" type="ORF">SAMN04490239_8895</name>
</gene>
<organism evidence="2 3">
    <name type="scientific">Rhodococcus koreensis</name>
    <dbReference type="NCBI Taxonomy" id="99653"/>
    <lineage>
        <taxon>Bacteria</taxon>
        <taxon>Bacillati</taxon>
        <taxon>Actinomycetota</taxon>
        <taxon>Actinomycetes</taxon>
        <taxon>Mycobacteriales</taxon>
        <taxon>Nocardiaceae</taxon>
        <taxon>Rhodococcus</taxon>
    </lineage>
</organism>
<protein>
    <submittedName>
        <fullName evidence="2">Uncharacterized protein</fullName>
    </submittedName>
</protein>
<name>A0A1H5BXG9_9NOCA</name>
<dbReference type="EMBL" id="FNSV01000005">
    <property type="protein sequence ID" value="SED58998.1"/>
    <property type="molecule type" value="Genomic_DNA"/>
</dbReference>
<sequence>MPTIAAPPPCFGGAYALTLTYPKVARAGLDVPRDLTVRKPGSSSEPVVIVVESDCFDIFETQGWTPEPSAETSDASRTYMTVDPPRGDTLTLGFDTYIQPSSQLGHSVSVSVSEKGVDVGSPSSCRHSRLGLTRTR</sequence>
<dbReference type="RefSeq" id="WP_072951114.1">
    <property type="nucleotide sequence ID" value="NZ_FNSV01000005.1"/>
</dbReference>
<evidence type="ECO:0000313" key="2">
    <source>
        <dbReference type="EMBL" id="SED58998.1"/>
    </source>
</evidence>
<feature type="region of interest" description="Disordered" evidence="1">
    <location>
        <begin position="115"/>
        <end position="136"/>
    </location>
</feature>